<dbReference type="EMBL" id="CAJNOJ010000016">
    <property type="protein sequence ID" value="CAF0817029.1"/>
    <property type="molecule type" value="Genomic_DNA"/>
</dbReference>
<sequence>MQAVRLNSLENRRLQIQIKSMREDLQTYLTRLHREEQGLKYHFKNVVRVIKPNPAYQRWKQAHMHEIAQDEAKDLIGLTGYDAIFLQLAFIILIESIKMRARINSISGERSTSSSSNKAPTEPVRPLLLLVDHNDEKHTDSINGKNKHLLRPRTTPVQKRSTTQSRTNPLIALLDEYPSNSNPACQSQSPPYLFDSPSFNSSSSIGTMGSRRLFPSKLLDQQKSANIDVVYRIALQNQIAFKAIDQKVIDERKLQDRDFALQHRALKGSIRMARLINKIN</sequence>
<name>A0A814H7F1_ADIRI</name>
<gene>
    <name evidence="2" type="ORF">EDS130_LOCUS5647</name>
    <name evidence="3" type="ORF">XAT740_LOCUS13460</name>
</gene>
<dbReference type="EMBL" id="CAJNOR010000781">
    <property type="protein sequence ID" value="CAF1005927.1"/>
    <property type="molecule type" value="Genomic_DNA"/>
</dbReference>
<accession>A0A814H7F1</accession>
<feature type="compositionally biased region" description="Polar residues" evidence="1">
    <location>
        <begin position="155"/>
        <end position="165"/>
    </location>
</feature>
<dbReference type="Proteomes" id="UP000663828">
    <property type="component" value="Unassembled WGS sequence"/>
</dbReference>
<evidence type="ECO:0000313" key="3">
    <source>
        <dbReference type="EMBL" id="CAF1005927.1"/>
    </source>
</evidence>
<keyword evidence="4" id="KW-1185">Reference proteome</keyword>
<reference evidence="3" key="1">
    <citation type="submission" date="2021-02" db="EMBL/GenBank/DDBJ databases">
        <authorList>
            <person name="Nowell W R."/>
        </authorList>
    </citation>
    <scope>NUCLEOTIDE SEQUENCE</scope>
</reference>
<dbReference type="Proteomes" id="UP000663852">
    <property type="component" value="Unassembled WGS sequence"/>
</dbReference>
<evidence type="ECO:0000313" key="4">
    <source>
        <dbReference type="Proteomes" id="UP000663828"/>
    </source>
</evidence>
<feature type="region of interest" description="Disordered" evidence="1">
    <location>
        <begin position="140"/>
        <end position="165"/>
    </location>
</feature>
<dbReference type="AlphaFoldDB" id="A0A814H7F1"/>
<proteinExistence type="predicted"/>
<protein>
    <submittedName>
        <fullName evidence="3">Uncharacterized protein</fullName>
    </submittedName>
</protein>
<comment type="caution">
    <text evidence="3">The sequence shown here is derived from an EMBL/GenBank/DDBJ whole genome shotgun (WGS) entry which is preliminary data.</text>
</comment>
<dbReference type="OrthoDB" id="10016051at2759"/>
<evidence type="ECO:0000313" key="2">
    <source>
        <dbReference type="EMBL" id="CAF0817029.1"/>
    </source>
</evidence>
<organism evidence="3 4">
    <name type="scientific">Adineta ricciae</name>
    <name type="common">Rotifer</name>
    <dbReference type="NCBI Taxonomy" id="249248"/>
    <lineage>
        <taxon>Eukaryota</taxon>
        <taxon>Metazoa</taxon>
        <taxon>Spiralia</taxon>
        <taxon>Gnathifera</taxon>
        <taxon>Rotifera</taxon>
        <taxon>Eurotatoria</taxon>
        <taxon>Bdelloidea</taxon>
        <taxon>Adinetida</taxon>
        <taxon>Adinetidae</taxon>
        <taxon>Adineta</taxon>
    </lineage>
</organism>
<evidence type="ECO:0000256" key="1">
    <source>
        <dbReference type="SAM" id="MobiDB-lite"/>
    </source>
</evidence>